<proteinExistence type="predicted"/>
<keyword evidence="1" id="KW-1133">Transmembrane helix</keyword>
<dbReference type="EMBL" id="CP139960">
    <property type="protein sequence ID" value="WQD38186.1"/>
    <property type="molecule type" value="Genomic_DNA"/>
</dbReference>
<protein>
    <submittedName>
        <fullName evidence="2">Uncharacterized protein</fullName>
    </submittedName>
</protein>
<dbReference type="RefSeq" id="WP_114790925.1">
    <property type="nucleotide sequence ID" value="NZ_CP139960.1"/>
</dbReference>
<name>A0ABZ0W807_9BACT</name>
<dbReference type="Proteomes" id="UP001325680">
    <property type="component" value="Chromosome"/>
</dbReference>
<accession>A0ABZ0W807</accession>
<sequence>MIAALVLSEPLPFWKIGASVFVMVGLFFNLLEKYILATFRRFRLKMTGIAGSLTYPALQRGCPILFCIGPDTPGSPGTIDPCSVNPNMLD</sequence>
<organism evidence="2 3">
    <name type="scientific">Niabella yanshanensis</name>
    <dbReference type="NCBI Taxonomy" id="577386"/>
    <lineage>
        <taxon>Bacteria</taxon>
        <taxon>Pseudomonadati</taxon>
        <taxon>Bacteroidota</taxon>
        <taxon>Chitinophagia</taxon>
        <taxon>Chitinophagales</taxon>
        <taxon>Chitinophagaceae</taxon>
        <taxon>Niabella</taxon>
    </lineage>
</organism>
<keyword evidence="3" id="KW-1185">Reference proteome</keyword>
<keyword evidence="1" id="KW-0472">Membrane</keyword>
<evidence type="ECO:0000256" key="1">
    <source>
        <dbReference type="SAM" id="Phobius"/>
    </source>
</evidence>
<evidence type="ECO:0000313" key="2">
    <source>
        <dbReference type="EMBL" id="WQD38186.1"/>
    </source>
</evidence>
<gene>
    <name evidence="2" type="ORF">U0035_21180</name>
</gene>
<reference evidence="2 3" key="1">
    <citation type="submission" date="2023-12" db="EMBL/GenBank/DDBJ databases">
        <title>Genome sequencing and assembly of bacterial species from a model synthetic community.</title>
        <authorList>
            <person name="Hogle S.L."/>
        </authorList>
    </citation>
    <scope>NUCLEOTIDE SEQUENCE [LARGE SCALE GENOMIC DNA]</scope>
    <source>
        <strain evidence="2 3">HAMBI_3031</strain>
    </source>
</reference>
<keyword evidence="1" id="KW-0812">Transmembrane</keyword>
<evidence type="ECO:0000313" key="3">
    <source>
        <dbReference type="Proteomes" id="UP001325680"/>
    </source>
</evidence>
<feature type="transmembrane region" description="Helical" evidence="1">
    <location>
        <begin position="12"/>
        <end position="31"/>
    </location>
</feature>